<evidence type="ECO:0000313" key="11">
    <source>
        <dbReference type="Proteomes" id="UP000245423"/>
    </source>
</evidence>
<dbReference type="InterPro" id="IPR041609">
    <property type="entry name" value="PurL_linker"/>
</dbReference>
<evidence type="ECO:0000256" key="3">
    <source>
        <dbReference type="ARBA" id="ARBA00022741"/>
    </source>
</evidence>
<name>M1ZDD7_9FIRM</name>
<organism evidence="10 11">
    <name type="scientific">[Clostridium] ultunense Esp</name>
    <dbReference type="NCBI Taxonomy" id="1288971"/>
    <lineage>
        <taxon>Bacteria</taxon>
        <taxon>Bacillati</taxon>
        <taxon>Bacillota</taxon>
        <taxon>Tissierellia</taxon>
        <taxon>Tissierellales</taxon>
        <taxon>Tepidimicrobiaceae</taxon>
        <taxon>Schnuerera</taxon>
    </lineage>
</organism>
<dbReference type="GO" id="GO:0005737">
    <property type="term" value="C:cytoplasm"/>
    <property type="evidence" value="ECO:0007669"/>
    <property type="project" value="TreeGrafter"/>
</dbReference>
<evidence type="ECO:0000256" key="1">
    <source>
        <dbReference type="ARBA" id="ARBA00022598"/>
    </source>
</evidence>
<evidence type="ECO:0000256" key="5">
    <source>
        <dbReference type="ARBA" id="ARBA00022840"/>
    </source>
</evidence>
<keyword evidence="4" id="KW-0658">Purine biosynthesis</keyword>
<dbReference type="CDD" id="cd02204">
    <property type="entry name" value="PurL_repeat2"/>
    <property type="match status" value="1"/>
</dbReference>
<dbReference type="PANTHER" id="PTHR10099:SF1">
    <property type="entry name" value="PHOSPHORIBOSYLFORMYLGLYCINAMIDINE SYNTHASE"/>
    <property type="match status" value="1"/>
</dbReference>
<keyword evidence="11" id="KW-1185">Reference proteome</keyword>
<dbReference type="Gene3D" id="3.40.50.880">
    <property type="match status" value="1"/>
</dbReference>
<dbReference type="Pfam" id="PF18072">
    <property type="entry name" value="FGAR-AT_linker"/>
    <property type="match status" value="1"/>
</dbReference>
<keyword evidence="6" id="KW-0460">Magnesium</keyword>
<dbReference type="FunFam" id="3.30.1330.10:FF:000013">
    <property type="entry name" value="Phosphoribosylformylglycinamidine synthase"/>
    <property type="match status" value="1"/>
</dbReference>
<keyword evidence="3" id="KW-0547">Nucleotide-binding</keyword>
<dbReference type="SMART" id="SM01211">
    <property type="entry name" value="GATase_5"/>
    <property type="match status" value="1"/>
</dbReference>
<dbReference type="RefSeq" id="WP_005585993.1">
    <property type="nucleotide sequence ID" value="NZ_LT669839.1"/>
</dbReference>
<keyword evidence="1 10" id="KW-0436">Ligase</keyword>
<dbReference type="InterPro" id="IPR029062">
    <property type="entry name" value="Class_I_gatase-like"/>
</dbReference>
<keyword evidence="5" id="KW-0067">ATP-binding</keyword>
<accession>M1ZDD7</accession>
<proteinExistence type="predicted"/>
<dbReference type="GO" id="GO:0046872">
    <property type="term" value="F:metal ion binding"/>
    <property type="evidence" value="ECO:0007669"/>
    <property type="project" value="UniProtKB-KW"/>
</dbReference>
<dbReference type="EMBL" id="LT669839">
    <property type="protein sequence ID" value="SHD76816.1"/>
    <property type="molecule type" value="Genomic_DNA"/>
</dbReference>
<reference evidence="10 11" key="1">
    <citation type="submission" date="2016-11" db="EMBL/GenBank/DDBJ databases">
        <authorList>
            <person name="Manzoor S."/>
        </authorList>
    </citation>
    <scope>NUCLEOTIDE SEQUENCE [LARGE SCALE GENOMIC DNA]</scope>
    <source>
        <strain evidence="10">Clostridium ultunense strain Esp</strain>
    </source>
</reference>
<dbReference type="OrthoDB" id="9804441at2"/>
<dbReference type="Pfam" id="PF13507">
    <property type="entry name" value="GATase_5"/>
    <property type="match status" value="1"/>
</dbReference>
<dbReference type="PANTHER" id="PTHR10099">
    <property type="entry name" value="PHOSPHORIBOSYLFORMYLGLYCINAMIDINE SYNTHASE"/>
    <property type="match status" value="1"/>
</dbReference>
<sequence length="1239" mass="139911">MNVKRIFVEKKEEFNVETGNLYRDFKDYLEVKSLRKIRVLNVYDIFNVEDEVYKKIVENILWEKSLDHLYETTLPLNPEDKFFRVEFVPGQYNQREDSANQSIYMLLGRKDIKVKHSKVIVLEGVNDEELDLIKDYYINSVEMREIDMDFIHYEKYEEAEEKTESVEGFIDMVEEEIPLMKEKYGLGLDMEDLLFTQKYFKEVERRNPTITELKVIDTYWSDHCRHTTFMTEIEDVEFEESKYKPLIEKAFEEYLSSRNYVYEDKEKPMSLMDLATINMKEIKKKGLLDDLEESEEINAASIEIDVDIEGRIEKWLLMFKNETHNHPTEIEPFGGASTCLGGCIRDPLSGRAYVYQAMRITGASDPRQSFEDTLVGKLPQRKITQWAMEGYSSYGNQIGVPAGFVREIYHEGYIAKRMEVGALVAAAPRENVIRKSPEPGDLVLLVGGRTGKDGLGGAVGSSRKHTEESLETGGAEVQKGNPPLERKILRLFRNKDLSRMIKKCNDFGAGGVSVVIGELAPGLEIELDRVPLKYPGLDGTEIALSESQERMAVVIEKEDLESFMEYAEGEDLEATVVATVTSDNRLLMNWRGKPIVDISREFLDTNGIRKKTRVRVEGPEEVSYLHDIPSYLDGKDIKENWLKNLTYLNHSSQKGLIEKFDHSVGSGTVLMPLGGKYKLTTTEGMAAKIPVLEGETNTCSLMAYGFDANLSKWSPFHGGLYAVIESLAKITAMGGDFRKARLTFQEYFERLNGEEKKWGKPFVALLGAFMVEKELDIPSIGGKDSMSGTFEDIDVPPTIISFAVTADKVKNIISPEFKGVGNNVVFIPLKIDDKGMVDFDQLKNNYIRIKELIDDGKILAASTVKSGGIARSISEMAFGNKIGFKFVKNYDEKELFLPLYGSLIVEMEESPEKLLEGIEYELLGTTVKEECIEISKIKLDLELLIEEWTKPLQDVFPIHVDSTYKPKGIQYTEDRAKKSNIKVAKPRVFIPVFTGTFGEYDMGKSFERAGAIVDTFVFRTLDSKAIGYSFKEMAKRIKKSQIVGFPDGAILGDEPDGGGKLLANILKNSYIEEALMELLRNKDGLILGIGNGFQGLIKSGFIPYGKVKDLDEDSINITYNTSGHHVSTMVQVKIVSSLSPWFNNRKVGDTQVLPLSTKEGRVVGKEKTIEDLIEKGQIATQYLDENPTGSLYGIEGLTSPDGRILGRVANSDRIGKGLYKNIERMEEEKLFKAGISYFG</sequence>
<dbReference type="Gene3D" id="3.30.1330.10">
    <property type="entry name" value="PurM-like, N-terminal domain"/>
    <property type="match status" value="2"/>
</dbReference>
<dbReference type="SUPFAM" id="SSF55326">
    <property type="entry name" value="PurM N-terminal domain-like"/>
    <property type="match status" value="2"/>
</dbReference>
<dbReference type="HOGENOM" id="CLU_003100_2_0_9"/>
<dbReference type="InterPro" id="IPR010918">
    <property type="entry name" value="PurM-like_C_dom"/>
</dbReference>
<dbReference type="SUPFAM" id="SSF56042">
    <property type="entry name" value="PurM C-terminal domain-like"/>
    <property type="match status" value="2"/>
</dbReference>
<evidence type="ECO:0000259" key="9">
    <source>
        <dbReference type="Pfam" id="PF18072"/>
    </source>
</evidence>
<dbReference type="InterPro" id="IPR010141">
    <property type="entry name" value="FGAM_synthase"/>
</dbReference>
<dbReference type="Proteomes" id="UP000245423">
    <property type="component" value="Chromosome 1"/>
</dbReference>
<dbReference type="NCBIfam" id="TIGR01857">
    <property type="entry name" value="FGAM-synthase"/>
    <property type="match status" value="1"/>
</dbReference>
<evidence type="ECO:0000256" key="7">
    <source>
        <dbReference type="SAM" id="MobiDB-lite"/>
    </source>
</evidence>
<dbReference type="InterPro" id="IPR036676">
    <property type="entry name" value="PurM-like_C_sf"/>
</dbReference>
<dbReference type="GO" id="GO:0004642">
    <property type="term" value="F:phosphoribosylformylglycinamidine synthase activity"/>
    <property type="evidence" value="ECO:0007669"/>
    <property type="project" value="UniProtKB-EC"/>
</dbReference>
<dbReference type="CDD" id="cd02203">
    <property type="entry name" value="PurL_repeat1"/>
    <property type="match status" value="1"/>
</dbReference>
<evidence type="ECO:0000256" key="4">
    <source>
        <dbReference type="ARBA" id="ARBA00022755"/>
    </source>
</evidence>
<evidence type="ECO:0000256" key="2">
    <source>
        <dbReference type="ARBA" id="ARBA00022723"/>
    </source>
</evidence>
<keyword evidence="2" id="KW-0479">Metal-binding</keyword>
<dbReference type="EC" id="6.3.5.3" evidence="10"/>
<evidence type="ECO:0000313" key="10">
    <source>
        <dbReference type="EMBL" id="SHD76816.1"/>
    </source>
</evidence>
<dbReference type="Gene3D" id="3.90.650.10">
    <property type="entry name" value="PurM-like C-terminal domain"/>
    <property type="match status" value="2"/>
</dbReference>
<dbReference type="SUPFAM" id="SSF52317">
    <property type="entry name" value="Class I glutamine amidotransferase-like"/>
    <property type="match status" value="1"/>
</dbReference>
<dbReference type="AlphaFoldDB" id="M1ZDD7"/>
<dbReference type="Pfam" id="PF02769">
    <property type="entry name" value="AIRS_C"/>
    <property type="match status" value="1"/>
</dbReference>
<feature type="domain" description="PurM-like C-terminal" evidence="8">
    <location>
        <begin position="438"/>
        <end position="585"/>
    </location>
</feature>
<dbReference type="InterPro" id="IPR036921">
    <property type="entry name" value="PurM-like_N_sf"/>
</dbReference>
<evidence type="ECO:0000256" key="6">
    <source>
        <dbReference type="ARBA" id="ARBA00022842"/>
    </source>
</evidence>
<feature type="domain" description="Phosphoribosylformylglycinamidine synthase linker" evidence="9">
    <location>
        <begin position="181"/>
        <end position="226"/>
    </location>
</feature>
<dbReference type="GO" id="GO:0006164">
    <property type="term" value="P:purine nucleotide biosynthetic process"/>
    <property type="evidence" value="ECO:0007669"/>
    <property type="project" value="UniProtKB-KW"/>
</dbReference>
<feature type="region of interest" description="Disordered" evidence="7">
    <location>
        <begin position="454"/>
        <end position="479"/>
    </location>
</feature>
<protein>
    <submittedName>
        <fullName evidence="10">Phosphoribosylformylglycinamidine synthase</fullName>
        <ecNumber evidence="10">6.3.5.3</ecNumber>
    </submittedName>
</protein>
<evidence type="ECO:0000259" key="8">
    <source>
        <dbReference type="Pfam" id="PF02769"/>
    </source>
</evidence>
<dbReference type="GO" id="GO:0005524">
    <property type="term" value="F:ATP binding"/>
    <property type="evidence" value="ECO:0007669"/>
    <property type="project" value="UniProtKB-KW"/>
</dbReference>
<gene>
    <name evidence="10" type="ORF">CUESP1_1449</name>
</gene>